<evidence type="ECO:0000313" key="3">
    <source>
        <dbReference type="EMBL" id="KAK8082135.1"/>
    </source>
</evidence>
<proteinExistence type="predicted"/>
<feature type="region of interest" description="Disordered" evidence="1">
    <location>
        <begin position="1"/>
        <end position="31"/>
    </location>
</feature>
<keyword evidence="4" id="KW-1185">Reference proteome</keyword>
<feature type="transmembrane region" description="Helical" evidence="2">
    <location>
        <begin position="47"/>
        <end position="75"/>
    </location>
</feature>
<protein>
    <submittedName>
        <fullName evidence="3">Uncharacterized protein</fullName>
    </submittedName>
</protein>
<keyword evidence="2" id="KW-0472">Membrane</keyword>
<dbReference type="Proteomes" id="UP001446871">
    <property type="component" value="Unassembled WGS sequence"/>
</dbReference>
<name>A0ABR1WF49_9PEZI</name>
<keyword evidence="2" id="KW-1133">Transmembrane helix</keyword>
<organism evidence="3 4">
    <name type="scientific">Apiospora saccharicola</name>
    <dbReference type="NCBI Taxonomy" id="335842"/>
    <lineage>
        <taxon>Eukaryota</taxon>
        <taxon>Fungi</taxon>
        <taxon>Dikarya</taxon>
        <taxon>Ascomycota</taxon>
        <taxon>Pezizomycotina</taxon>
        <taxon>Sordariomycetes</taxon>
        <taxon>Xylariomycetidae</taxon>
        <taxon>Amphisphaeriales</taxon>
        <taxon>Apiosporaceae</taxon>
        <taxon>Apiospora</taxon>
    </lineage>
</organism>
<keyword evidence="2" id="KW-0812">Transmembrane</keyword>
<gene>
    <name evidence="3" type="ORF">PG996_000916</name>
</gene>
<dbReference type="EMBL" id="JAQQWM010000001">
    <property type="protein sequence ID" value="KAK8082135.1"/>
    <property type="molecule type" value="Genomic_DNA"/>
</dbReference>
<accession>A0ABR1WF49</accession>
<sequence length="78" mass="8343">MQGYPIGNSRVRLSWGRSQNNSGVGTPYRPAPPPLTTGPLDLLDPPVLAVLLVVLALAAMDKALLLVAWVLRFVLAHS</sequence>
<evidence type="ECO:0000313" key="4">
    <source>
        <dbReference type="Proteomes" id="UP001446871"/>
    </source>
</evidence>
<reference evidence="3 4" key="1">
    <citation type="submission" date="2023-01" db="EMBL/GenBank/DDBJ databases">
        <title>Analysis of 21 Apiospora genomes using comparative genomics revels a genus with tremendous synthesis potential of carbohydrate active enzymes and secondary metabolites.</title>
        <authorList>
            <person name="Sorensen T."/>
        </authorList>
    </citation>
    <scope>NUCLEOTIDE SEQUENCE [LARGE SCALE GENOMIC DNA]</scope>
    <source>
        <strain evidence="3 4">CBS 83171</strain>
    </source>
</reference>
<comment type="caution">
    <text evidence="3">The sequence shown here is derived from an EMBL/GenBank/DDBJ whole genome shotgun (WGS) entry which is preliminary data.</text>
</comment>
<evidence type="ECO:0000256" key="1">
    <source>
        <dbReference type="SAM" id="MobiDB-lite"/>
    </source>
</evidence>
<evidence type="ECO:0000256" key="2">
    <source>
        <dbReference type="SAM" id="Phobius"/>
    </source>
</evidence>